<keyword evidence="3" id="KW-1185">Reference proteome</keyword>
<feature type="region of interest" description="Disordered" evidence="1">
    <location>
        <begin position="1"/>
        <end position="34"/>
    </location>
</feature>
<dbReference type="AlphaFoldDB" id="A0A5B7G3J6"/>
<gene>
    <name evidence="2" type="ORF">E2C01_046039</name>
</gene>
<feature type="compositionally biased region" description="Low complexity" evidence="1">
    <location>
        <begin position="15"/>
        <end position="32"/>
    </location>
</feature>
<comment type="caution">
    <text evidence="2">The sequence shown here is derived from an EMBL/GenBank/DDBJ whole genome shotgun (WGS) entry which is preliminary data.</text>
</comment>
<accession>A0A5B7G3J6</accession>
<evidence type="ECO:0000313" key="2">
    <source>
        <dbReference type="EMBL" id="MPC52177.1"/>
    </source>
</evidence>
<organism evidence="2 3">
    <name type="scientific">Portunus trituberculatus</name>
    <name type="common">Swimming crab</name>
    <name type="synonym">Neptunus trituberculatus</name>
    <dbReference type="NCBI Taxonomy" id="210409"/>
    <lineage>
        <taxon>Eukaryota</taxon>
        <taxon>Metazoa</taxon>
        <taxon>Ecdysozoa</taxon>
        <taxon>Arthropoda</taxon>
        <taxon>Crustacea</taxon>
        <taxon>Multicrustacea</taxon>
        <taxon>Malacostraca</taxon>
        <taxon>Eumalacostraca</taxon>
        <taxon>Eucarida</taxon>
        <taxon>Decapoda</taxon>
        <taxon>Pleocyemata</taxon>
        <taxon>Brachyura</taxon>
        <taxon>Eubrachyura</taxon>
        <taxon>Portunoidea</taxon>
        <taxon>Portunidae</taxon>
        <taxon>Portuninae</taxon>
        <taxon>Portunus</taxon>
    </lineage>
</organism>
<dbReference type="Proteomes" id="UP000324222">
    <property type="component" value="Unassembled WGS sequence"/>
</dbReference>
<sequence>MKTYTKPGPSGSSDNNNNKQSDSTSTSLISPSNKCQYNMQHSPISATVRCQGVGQVSAASLTPTEICYNDFPPLPISPVRLSAAQPNQDDYTWSTLSSMTIP</sequence>
<dbReference type="EMBL" id="VSRR010010680">
    <property type="protein sequence ID" value="MPC52177.1"/>
    <property type="molecule type" value="Genomic_DNA"/>
</dbReference>
<protein>
    <submittedName>
        <fullName evidence="2">Uncharacterized protein</fullName>
    </submittedName>
</protein>
<proteinExistence type="predicted"/>
<name>A0A5B7G3J6_PORTR</name>
<evidence type="ECO:0000256" key="1">
    <source>
        <dbReference type="SAM" id="MobiDB-lite"/>
    </source>
</evidence>
<evidence type="ECO:0000313" key="3">
    <source>
        <dbReference type="Proteomes" id="UP000324222"/>
    </source>
</evidence>
<reference evidence="2 3" key="1">
    <citation type="submission" date="2019-05" db="EMBL/GenBank/DDBJ databases">
        <title>Another draft genome of Portunus trituberculatus and its Hox gene families provides insights of decapod evolution.</title>
        <authorList>
            <person name="Jeong J.-H."/>
            <person name="Song I."/>
            <person name="Kim S."/>
            <person name="Choi T."/>
            <person name="Kim D."/>
            <person name="Ryu S."/>
            <person name="Kim W."/>
        </authorList>
    </citation>
    <scope>NUCLEOTIDE SEQUENCE [LARGE SCALE GENOMIC DNA]</scope>
    <source>
        <tissue evidence="2">Muscle</tissue>
    </source>
</reference>